<reference evidence="5 6" key="1">
    <citation type="submission" date="2019-12" db="EMBL/GenBank/DDBJ databases">
        <title>Sporaefaciens musculi gen. nov., sp. nov., a novel bacterium isolated from the caecum of an obese mouse.</title>
        <authorList>
            <person name="Rasmussen T.S."/>
            <person name="Streidl T."/>
            <person name="Hitch T.C.A."/>
            <person name="Wortmann E."/>
            <person name="Deptula P."/>
            <person name="Hansen M."/>
            <person name="Nielsen D.S."/>
            <person name="Clavel T."/>
            <person name="Vogensen F.K."/>
        </authorList>
    </citation>
    <scope>NUCLEOTIDE SEQUENCE [LARGE SCALE GENOMIC DNA]</scope>
    <source>
        <strain evidence="5 6">WCA-9-b2</strain>
        <plasmid evidence="5">unnamed</plasmid>
    </source>
</reference>
<evidence type="ECO:0000259" key="4">
    <source>
        <dbReference type="PROSITE" id="PS50893"/>
    </source>
</evidence>
<sequence>MDEILQIKDLTKKYGDFKLDQVSFSIPKGSIMGLIGENGAGKSTTINAILGLIKKDKGTVRFWGKELDSTIQIKENIGVVFDGINFYETLTPEKVGKICAAAYKQWDNPTYQNLLERFSIPQIKEIKTLSKGMKMKLSIAAALSHRPKLLILDEATSGLDPVMRDDILEIFAGFVKEEGRSILMSSHITTDLEKVADYITFIHRGRVIFSKRKSDLYNGYGVIRCESGLFEKVDKADILACRKDGTRWNILVGDKEKAKRKYKNAMVDTISIEDMLLMYVKGEQSNEESHFKRFI</sequence>
<dbReference type="GO" id="GO:0005524">
    <property type="term" value="F:ATP binding"/>
    <property type="evidence" value="ECO:0007669"/>
    <property type="project" value="UniProtKB-KW"/>
</dbReference>
<dbReference type="EMBL" id="WUQX01000003">
    <property type="protein sequence ID" value="MXP79175.1"/>
    <property type="molecule type" value="Genomic_DNA"/>
</dbReference>
<dbReference type="AlphaFoldDB" id="A0A7X3MMU4"/>
<keyword evidence="5" id="KW-0614">Plasmid</keyword>
<evidence type="ECO:0000256" key="3">
    <source>
        <dbReference type="ARBA" id="ARBA00022840"/>
    </source>
</evidence>
<proteinExistence type="predicted"/>
<evidence type="ECO:0000313" key="5">
    <source>
        <dbReference type="EMBL" id="MXP79175.1"/>
    </source>
</evidence>
<dbReference type="Gene3D" id="3.40.50.300">
    <property type="entry name" value="P-loop containing nucleotide triphosphate hydrolases"/>
    <property type="match status" value="1"/>
</dbReference>
<dbReference type="PROSITE" id="PS00211">
    <property type="entry name" value="ABC_TRANSPORTER_1"/>
    <property type="match status" value="1"/>
</dbReference>
<evidence type="ECO:0000313" key="6">
    <source>
        <dbReference type="Proteomes" id="UP000460412"/>
    </source>
</evidence>
<evidence type="ECO:0000256" key="1">
    <source>
        <dbReference type="ARBA" id="ARBA00022448"/>
    </source>
</evidence>
<keyword evidence="3 5" id="KW-0067">ATP-binding</keyword>
<dbReference type="SUPFAM" id="SSF52540">
    <property type="entry name" value="P-loop containing nucleoside triphosphate hydrolases"/>
    <property type="match status" value="1"/>
</dbReference>
<dbReference type="Proteomes" id="UP000460412">
    <property type="component" value="Unassembled WGS sequence"/>
</dbReference>
<accession>A0A7X3MMU4</accession>
<evidence type="ECO:0000256" key="2">
    <source>
        <dbReference type="ARBA" id="ARBA00022741"/>
    </source>
</evidence>
<gene>
    <name evidence="5" type="ORF">GN277_28900</name>
</gene>
<dbReference type="RefSeq" id="WP_159757878.1">
    <property type="nucleotide sequence ID" value="NZ_WUQX01000003.1"/>
</dbReference>
<feature type="domain" description="ABC transporter" evidence="4">
    <location>
        <begin position="5"/>
        <end position="229"/>
    </location>
</feature>
<dbReference type="InterPro" id="IPR003593">
    <property type="entry name" value="AAA+_ATPase"/>
</dbReference>
<keyword evidence="6" id="KW-1185">Reference proteome</keyword>
<comment type="caution">
    <text evidence="5">The sequence shown here is derived from an EMBL/GenBank/DDBJ whole genome shotgun (WGS) entry which is preliminary data.</text>
</comment>
<protein>
    <submittedName>
        <fullName evidence="5">ATP-binding cassette domain-containing protein</fullName>
    </submittedName>
</protein>
<dbReference type="InterPro" id="IPR017871">
    <property type="entry name" value="ABC_transporter-like_CS"/>
</dbReference>
<name>A0A7X3MMU4_9FIRM</name>
<dbReference type="PANTHER" id="PTHR42939:SF3">
    <property type="entry name" value="ABC TRANSPORTER ATP-BINDING COMPONENT"/>
    <property type="match status" value="1"/>
</dbReference>
<dbReference type="PROSITE" id="PS50893">
    <property type="entry name" value="ABC_TRANSPORTER_2"/>
    <property type="match status" value="1"/>
</dbReference>
<dbReference type="InterPro" id="IPR051782">
    <property type="entry name" value="ABC_Transporter_VariousFunc"/>
</dbReference>
<dbReference type="PANTHER" id="PTHR42939">
    <property type="entry name" value="ABC TRANSPORTER ATP-BINDING PROTEIN ALBC-RELATED"/>
    <property type="match status" value="1"/>
</dbReference>
<dbReference type="CDD" id="cd03230">
    <property type="entry name" value="ABC_DR_subfamily_A"/>
    <property type="match status" value="1"/>
</dbReference>
<keyword evidence="2" id="KW-0547">Nucleotide-binding</keyword>
<organism evidence="5 6">
    <name type="scientific">Sporofaciens musculi</name>
    <dbReference type="NCBI Taxonomy" id="2681861"/>
    <lineage>
        <taxon>Bacteria</taxon>
        <taxon>Bacillati</taxon>
        <taxon>Bacillota</taxon>
        <taxon>Clostridia</taxon>
        <taxon>Lachnospirales</taxon>
        <taxon>Lachnospiraceae</taxon>
        <taxon>Sporofaciens</taxon>
    </lineage>
</organism>
<dbReference type="InterPro" id="IPR003439">
    <property type="entry name" value="ABC_transporter-like_ATP-bd"/>
</dbReference>
<dbReference type="GO" id="GO:0016887">
    <property type="term" value="F:ATP hydrolysis activity"/>
    <property type="evidence" value="ECO:0007669"/>
    <property type="project" value="InterPro"/>
</dbReference>
<dbReference type="Pfam" id="PF00005">
    <property type="entry name" value="ABC_tran"/>
    <property type="match status" value="1"/>
</dbReference>
<geneLocation type="plasmid" evidence="5">
    <name>unnamed</name>
</geneLocation>
<keyword evidence="1" id="KW-0813">Transport</keyword>
<dbReference type="InterPro" id="IPR027417">
    <property type="entry name" value="P-loop_NTPase"/>
</dbReference>
<dbReference type="SMART" id="SM00382">
    <property type="entry name" value="AAA"/>
    <property type="match status" value="1"/>
</dbReference>